<dbReference type="Pfam" id="PF23922">
    <property type="entry name" value="DUF7261"/>
    <property type="match status" value="1"/>
</dbReference>
<dbReference type="EMBL" id="JACKXD010000006">
    <property type="protein sequence ID" value="MBB6647539.1"/>
    <property type="molecule type" value="Genomic_DNA"/>
</dbReference>
<name>A0A7J9SMZ8_9EURY</name>
<dbReference type="RefSeq" id="WP_185193917.1">
    <property type="nucleotide sequence ID" value="NZ_JACKXD010000006.1"/>
</dbReference>
<evidence type="ECO:0000313" key="3">
    <source>
        <dbReference type="Proteomes" id="UP000546257"/>
    </source>
</evidence>
<keyword evidence="3" id="KW-1185">Reference proteome</keyword>
<gene>
    <name evidence="2" type="ORF">H5V44_14810</name>
</gene>
<dbReference type="InterPro" id="IPR055685">
    <property type="entry name" value="DUF7261"/>
</dbReference>
<evidence type="ECO:0000256" key="1">
    <source>
        <dbReference type="SAM" id="Phobius"/>
    </source>
</evidence>
<reference evidence="2 3" key="1">
    <citation type="submission" date="2020-08" db="EMBL/GenBank/DDBJ databases">
        <authorList>
            <person name="Seo M.-J."/>
        </authorList>
    </citation>
    <scope>NUCLEOTIDE SEQUENCE [LARGE SCALE GENOMIC DNA]</scope>
    <source>
        <strain evidence="2 3">MBLA0160</strain>
    </source>
</reference>
<proteinExistence type="predicted"/>
<evidence type="ECO:0000313" key="2">
    <source>
        <dbReference type="EMBL" id="MBB6647539.1"/>
    </source>
</evidence>
<sequence>MNPPWSGRRGRTGCGDRGQIVLVAAAVVAVAFLSMTLAYAQLGYDADRTGAGAVEVASVSEVDRRLTGSLRAAAREARRGGDTPTWQDRRPIARRVAASLDADGDRLERVHAGESRSVVIELDSAAAARWARERCPDGPGRAFGPCRAIDGVVVQERADETAVVAAAFRIRIVSPAESTTATVVPRVVPTLNRSRPAS</sequence>
<protein>
    <submittedName>
        <fullName evidence="2">Uncharacterized protein</fullName>
    </submittedName>
</protein>
<dbReference type="AlphaFoldDB" id="A0A7J9SMZ8"/>
<keyword evidence="1" id="KW-0812">Transmembrane</keyword>
<dbReference type="Proteomes" id="UP000546257">
    <property type="component" value="Unassembled WGS sequence"/>
</dbReference>
<organism evidence="2 3">
    <name type="scientific">Halobellus ruber</name>
    <dbReference type="NCBI Taxonomy" id="2761102"/>
    <lineage>
        <taxon>Archaea</taxon>
        <taxon>Methanobacteriati</taxon>
        <taxon>Methanobacteriota</taxon>
        <taxon>Stenosarchaea group</taxon>
        <taxon>Halobacteria</taxon>
        <taxon>Halobacteriales</taxon>
        <taxon>Haloferacaceae</taxon>
        <taxon>Halobellus</taxon>
    </lineage>
</organism>
<keyword evidence="1" id="KW-0472">Membrane</keyword>
<comment type="caution">
    <text evidence="2">The sequence shown here is derived from an EMBL/GenBank/DDBJ whole genome shotgun (WGS) entry which is preliminary data.</text>
</comment>
<accession>A0A7J9SMZ8</accession>
<keyword evidence="1" id="KW-1133">Transmembrane helix</keyword>
<feature type="transmembrane region" description="Helical" evidence="1">
    <location>
        <begin position="20"/>
        <end position="40"/>
    </location>
</feature>